<dbReference type="AlphaFoldDB" id="A0AAJ2IVR7"/>
<dbReference type="RefSeq" id="WP_311843081.1">
    <property type="nucleotide sequence ID" value="NZ_JARPXR010000009.1"/>
</dbReference>
<evidence type="ECO:0000313" key="2">
    <source>
        <dbReference type="Proteomes" id="UP001262817"/>
    </source>
</evidence>
<dbReference type="InterPro" id="IPR010064">
    <property type="entry name" value="HK97-gp10_tail"/>
</dbReference>
<gene>
    <name evidence="1" type="ORF">P7D17_08760</name>
</gene>
<dbReference type="Pfam" id="PF04883">
    <property type="entry name" value="HK97-gp10_like"/>
    <property type="match status" value="1"/>
</dbReference>
<dbReference type="EMBL" id="JARPXR010000009">
    <property type="protein sequence ID" value="MDT2584188.1"/>
    <property type="molecule type" value="Genomic_DNA"/>
</dbReference>
<evidence type="ECO:0000313" key="1">
    <source>
        <dbReference type="EMBL" id="MDT2584188.1"/>
    </source>
</evidence>
<organism evidence="1 2">
    <name type="scientific">Lactococcus petauri</name>
    <dbReference type="NCBI Taxonomy" id="1940789"/>
    <lineage>
        <taxon>Bacteria</taxon>
        <taxon>Bacillati</taxon>
        <taxon>Bacillota</taxon>
        <taxon>Bacilli</taxon>
        <taxon>Lactobacillales</taxon>
        <taxon>Streptococcaceae</taxon>
        <taxon>Lactococcus</taxon>
    </lineage>
</organism>
<name>A0AAJ2IVR7_9LACT</name>
<protein>
    <submittedName>
        <fullName evidence="1">HK97 gp10 family phage protein</fullName>
    </submittedName>
</protein>
<reference evidence="1" key="1">
    <citation type="submission" date="2023-03" db="EMBL/GenBank/DDBJ databases">
        <authorList>
            <person name="Shen W."/>
            <person name="Cai J."/>
        </authorList>
    </citation>
    <scope>NUCLEOTIDE SEQUENCE</scope>
    <source>
        <strain evidence="1">P86-2</strain>
    </source>
</reference>
<sequence>MADYEISLSGLEDLQEAVAKREDLSDVKEVVKRNGADMFKISQSRVPVDTYTLKRSAKLSSRDGGMSISVSYNTDYAAYQEYGTRFIPGTFYLQLAFESASSNFISDLERLFK</sequence>
<dbReference type="Proteomes" id="UP001262817">
    <property type="component" value="Unassembled WGS sequence"/>
</dbReference>
<comment type="caution">
    <text evidence="1">The sequence shown here is derived from an EMBL/GenBank/DDBJ whole genome shotgun (WGS) entry which is preliminary data.</text>
</comment>
<proteinExistence type="predicted"/>
<dbReference type="NCBIfam" id="TIGR01725">
    <property type="entry name" value="phge_HK97_gp10"/>
    <property type="match status" value="1"/>
</dbReference>
<accession>A0AAJ2IVR7</accession>